<feature type="domain" description="Transposase IS116/IS110/IS902 C-terminal" evidence="2">
    <location>
        <begin position="11"/>
        <end position="63"/>
    </location>
</feature>
<feature type="compositionally biased region" description="Basic and acidic residues" evidence="1">
    <location>
        <begin position="37"/>
        <end position="53"/>
    </location>
</feature>
<organism evidence="3 4">
    <name type="scientific">Streptomonospora arabica</name>
    <dbReference type="NCBI Taxonomy" id="412417"/>
    <lineage>
        <taxon>Bacteria</taxon>
        <taxon>Bacillati</taxon>
        <taxon>Actinomycetota</taxon>
        <taxon>Actinomycetes</taxon>
        <taxon>Streptosporangiales</taxon>
        <taxon>Nocardiopsidaceae</taxon>
        <taxon>Streptomonospora</taxon>
    </lineage>
</organism>
<dbReference type="Proteomes" id="UP001595858">
    <property type="component" value="Unassembled WGS sequence"/>
</dbReference>
<name>A0ABV9SKN6_9ACTN</name>
<protein>
    <submittedName>
        <fullName evidence="3">Transposase</fullName>
    </submittedName>
</protein>
<evidence type="ECO:0000256" key="1">
    <source>
        <dbReference type="SAM" id="MobiDB-lite"/>
    </source>
</evidence>
<dbReference type="Pfam" id="PF02371">
    <property type="entry name" value="Transposase_20"/>
    <property type="match status" value="1"/>
</dbReference>
<accession>A0ABV9SKN6</accession>
<evidence type="ECO:0000259" key="2">
    <source>
        <dbReference type="Pfam" id="PF02371"/>
    </source>
</evidence>
<feature type="region of interest" description="Disordered" evidence="1">
    <location>
        <begin position="1"/>
        <end position="72"/>
    </location>
</feature>
<sequence>MRAPGGQPPAQRARGAAPLASYAGPAPATRASGGSIRGERPSRRGTEQLERARFPAAFASGSHPPSRACCDRTIDRGEHHSHAAVSAFRAAGTLAHSTAAGGADPEGRMPRTASAIDPPTDSSAAAAVLDRREPRGGRRGRSSAAEEHGSRPAVPGAAALGRSVRDAARRGVLPAPGGPGSSTTP</sequence>
<gene>
    <name evidence="3" type="ORF">ACFPCZ_07415</name>
</gene>
<dbReference type="InterPro" id="IPR003346">
    <property type="entry name" value="Transposase_20"/>
</dbReference>
<reference evidence="4" key="1">
    <citation type="journal article" date="2019" name="Int. J. Syst. Evol. Microbiol.">
        <title>The Global Catalogue of Microorganisms (GCM) 10K type strain sequencing project: providing services to taxonomists for standard genome sequencing and annotation.</title>
        <authorList>
            <consortium name="The Broad Institute Genomics Platform"/>
            <consortium name="The Broad Institute Genome Sequencing Center for Infectious Disease"/>
            <person name="Wu L."/>
            <person name="Ma J."/>
        </authorList>
    </citation>
    <scope>NUCLEOTIDE SEQUENCE [LARGE SCALE GENOMIC DNA]</scope>
    <source>
        <strain evidence="4">CGMCC 4.7304</strain>
    </source>
</reference>
<feature type="region of interest" description="Disordered" evidence="1">
    <location>
        <begin position="96"/>
        <end position="185"/>
    </location>
</feature>
<keyword evidence="4" id="KW-1185">Reference proteome</keyword>
<evidence type="ECO:0000313" key="4">
    <source>
        <dbReference type="Proteomes" id="UP001595858"/>
    </source>
</evidence>
<proteinExistence type="predicted"/>
<feature type="compositionally biased region" description="Low complexity" evidence="1">
    <location>
        <begin position="1"/>
        <end position="18"/>
    </location>
</feature>
<dbReference type="RefSeq" id="WP_386699320.1">
    <property type="nucleotide sequence ID" value="NZ_BAAAQI010000001.1"/>
</dbReference>
<evidence type="ECO:0000313" key="3">
    <source>
        <dbReference type="EMBL" id="MFC4866454.1"/>
    </source>
</evidence>
<dbReference type="EMBL" id="JBHSIY010000006">
    <property type="protein sequence ID" value="MFC4866454.1"/>
    <property type="molecule type" value="Genomic_DNA"/>
</dbReference>
<comment type="caution">
    <text evidence="3">The sequence shown here is derived from an EMBL/GenBank/DDBJ whole genome shotgun (WGS) entry which is preliminary data.</text>
</comment>